<reference evidence="4" key="1">
    <citation type="submission" date="2018-05" db="EMBL/GenBank/DDBJ databases">
        <authorList>
            <person name="Lanie J.A."/>
            <person name="Ng W.-L."/>
            <person name="Kazmierczak K.M."/>
            <person name="Andrzejewski T.M."/>
            <person name="Davidsen T.M."/>
            <person name="Wayne K.J."/>
            <person name="Tettelin H."/>
            <person name="Glass J.I."/>
            <person name="Rusch D."/>
            <person name="Podicherti R."/>
            <person name="Tsui H.-C.T."/>
            <person name="Winkler M.E."/>
        </authorList>
    </citation>
    <scope>NUCLEOTIDE SEQUENCE</scope>
</reference>
<evidence type="ECO:0000259" key="3">
    <source>
        <dbReference type="PROSITE" id="PS52004"/>
    </source>
</evidence>
<dbReference type="PANTHER" id="PTHR11712:SF336">
    <property type="entry name" value="3-OXOACYL-[ACYL-CARRIER-PROTEIN] SYNTHASE, MITOCHONDRIAL"/>
    <property type="match status" value="1"/>
</dbReference>
<dbReference type="PANTHER" id="PTHR11712">
    <property type="entry name" value="POLYKETIDE SYNTHASE-RELATED"/>
    <property type="match status" value="1"/>
</dbReference>
<dbReference type="InterPro" id="IPR016039">
    <property type="entry name" value="Thiolase-like"/>
</dbReference>
<dbReference type="Gene3D" id="3.40.47.10">
    <property type="match status" value="1"/>
</dbReference>
<dbReference type="EMBL" id="UINC01009796">
    <property type="protein sequence ID" value="SVA43836.1"/>
    <property type="molecule type" value="Genomic_DNA"/>
</dbReference>
<dbReference type="InterPro" id="IPR018201">
    <property type="entry name" value="Ketoacyl_synth_AS"/>
</dbReference>
<dbReference type="InterPro" id="IPR014031">
    <property type="entry name" value="Ketoacyl_synth_C"/>
</dbReference>
<sequence>MNNQVHPEERIVITGIGLTAPNGNNLKEFRENLLAGKSGVQKFETRYVGEVLAGICDFNVLKYQKKKELRRGTRVGSVSIYCCREAFNDSGIDLESIDRSRVGVYLGVTEHGNVETENEIYNISKYDYDTKYWSHHHNPRTVANNPAGEVTLNMKITGPHYTIGAACAAGNMGVIQGLQMLRLGEVDFALAGGVSESIHTFGIFASFKSEGALAEHQDPAKASRPFDKNRNGIVCSEGGCVYVLERLSDALKREAKIYGEIVGYATNSDAFDFILPEPGRQAECIRLALKKAGLKPGDINILNAHATATQLGDIQECKAIRDVFGEEEAVWINNTKSFIGHTMGAAGTLELSGNLPAFEDGLVHQTLNLDELDPECYLKNIVSGQPKQLDRVDYIMNNSFGMFGINSVLIVKRYEN</sequence>
<evidence type="ECO:0000256" key="1">
    <source>
        <dbReference type="ARBA" id="ARBA00008467"/>
    </source>
</evidence>
<dbReference type="GO" id="GO:0005829">
    <property type="term" value="C:cytosol"/>
    <property type="evidence" value="ECO:0007669"/>
    <property type="project" value="TreeGrafter"/>
</dbReference>
<dbReference type="SUPFAM" id="SSF53901">
    <property type="entry name" value="Thiolase-like"/>
    <property type="match status" value="2"/>
</dbReference>
<dbReference type="AlphaFoldDB" id="A0A381VU49"/>
<accession>A0A381VU49</accession>
<dbReference type="Pfam" id="PF02801">
    <property type="entry name" value="Ketoacyl-synt_C"/>
    <property type="match status" value="1"/>
</dbReference>
<evidence type="ECO:0000256" key="2">
    <source>
        <dbReference type="ARBA" id="ARBA00022679"/>
    </source>
</evidence>
<name>A0A381VU49_9ZZZZ</name>
<dbReference type="InterPro" id="IPR020841">
    <property type="entry name" value="PKS_Beta-ketoAc_synthase_dom"/>
</dbReference>
<dbReference type="SMART" id="SM00825">
    <property type="entry name" value="PKS_KS"/>
    <property type="match status" value="1"/>
</dbReference>
<organism evidence="4">
    <name type="scientific">marine metagenome</name>
    <dbReference type="NCBI Taxonomy" id="408172"/>
    <lineage>
        <taxon>unclassified sequences</taxon>
        <taxon>metagenomes</taxon>
        <taxon>ecological metagenomes</taxon>
    </lineage>
</organism>
<dbReference type="InterPro" id="IPR000794">
    <property type="entry name" value="Beta-ketoacyl_synthase"/>
</dbReference>
<feature type="domain" description="Ketosynthase family 3 (KS3)" evidence="3">
    <location>
        <begin position="8"/>
        <end position="413"/>
    </location>
</feature>
<dbReference type="GO" id="GO:0004315">
    <property type="term" value="F:3-oxoacyl-[acyl-carrier-protein] synthase activity"/>
    <property type="evidence" value="ECO:0007669"/>
    <property type="project" value="InterPro"/>
</dbReference>
<protein>
    <recommendedName>
        <fullName evidence="3">Ketosynthase family 3 (KS3) domain-containing protein</fullName>
    </recommendedName>
</protein>
<evidence type="ECO:0000313" key="4">
    <source>
        <dbReference type="EMBL" id="SVA43836.1"/>
    </source>
</evidence>
<proteinExistence type="inferred from homology"/>
<dbReference type="Pfam" id="PF00109">
    <property type="entry name" value="ketoacyl-synt"/>
    <property type="match status" value="1"/>
</dbReference>
<dbReference type="InterPro" id="IPR014030">
    <property type="entry name" value="Ketoacyl_synth_N"/>
</dbReference>
<dbReference type="GO" id="GO:0006633">
    <property type="term" value="P:fatty acid biosynthetic process"/>
    <property type="evidence" value="ECO:0007669"/>
    <property type="project" value="InterPro"/>
</dbReference>
<gene>
    <name evidence="4" type="ORF">METZ01_LOCUS96690</name>
</gene>
<dbReference type="PROSITE" id="PS00606">
    <property type="entry name" value="KS3_1"/>
    <property type="match status" value="1"/>
</dbReference>
<comment type="similarity">
    <text evidence="1">Belongs to the thiolase-like superfamily. Beta-ketoacyl-ACP synthases family.</text>
</comment>
<dbReference type="CDD" id="cd00834">
    <property type="entry name" value="KAS_I_II"/>
    <property type="match status" value="1"/>
</dbReference>
<dbReference type="PROSITE" id="PS52004">
    <property type="entry name" value="KS3_2"/>
    <property type="match status" value="1"/>
</dbReference>
<keyword evidence="2" id="KW-0808">Transferase</keyword>